<gene>
    <name evidence="1" type="ORF">A2940_01175</name>
</gene>
<dbReference type="EMBL" id="MHUH01000020">
    <property type="protein sequence ID" value="OHA73320.1"/>
    <property type="molecule type" value="Genomic_DNA"/>
</dbReference>
<accession>A0A1G2RKF3</accession>
<protein>
    <submittedName>
        <fullName evidence="1">Uncharacterized protein</fullName>
    </submittedName>
</protein>
<evidence type="ECO:0000313" key="1">
    <source>
        <dbReference type="EMBL" id="OHA73320.1"/>
    </source>
</evidence>
<name>A0A1G2RKF3_9BACT</name>
<proteinExistence type="predicted"/>
<evidence type="ECO:0000313" key="2">
    <source>
        <dbReference type="Proteomes" id="UP000178421"/>
    </source>
</evidence>
<sequence length="135" mass="15855">MRIRVKFHGLRLLKKGGAVTRAEVLGWIKEFLGGHDFEGDLEVVFLAVPSLDHPECRAWGIYRTGRNRVEVALGFPERPRSRLELMLTIAHELDHLLWEFQKLPWDYAPAYWERKHEIRAFASAEAFAGRRWTRM</sequence>
<reference evidence="1 2" key="1">
    <citation type="journal article" date="2016" name="Nat. Commun.">
        <title>Thousands of microbial genomes shed light on interconnected biogeochemical processes in an aquifer system.</title>
        <authorList>
            <person name="Anantharaman K."/>
            <person name="Brown C.T."/>
            <person name="Hug L.A."/>
            <person name="Sharon I."/>
            <person name="Castelle C.J."/>
            <person name="Probst A.J."/>
            <person name="Thomas B.C."/>
            <person name="Singh A."/>
            <person name="Wilkins M.J."/>
            <person name="Karaoz U."/>
            <person name="Brodie E.L."/>
            <person name="Williams K.H."/>
            <person name="Hubbard S.S."/>
            <person name="Banfield J.F."/>
        </authorList>
    </citation>
    <scope>NUCLEOTIDE SEQUENCE [LARGE SCALE GENOMIC DNA]</scope>
</reference>
<comment type="caution">
    <text evidence="1">The sequence shown here is derived from an EMBL/GenBank/DDBJ whole genome shotgun (WGS) entry which is preliminary data.</text>
</comment>
<dbReference type="AlphaFoldDB" id="A0A1G2RKF3"/>
<organism evidence="1 2">
    <name type="scientific">Candidatus Wildermuthbacteria bacterium RIFCSPLOWO2_01_FULL_48_29</name>
    <dbReference type="NCBI Taxonomy" id="1802462"/>
    <lineage>
        <taxon>Bacteria</taxon>
        <taxon>Candidatus Wildermuthiibacteriota</taxon>
    </lineage>
</organism>
<dbReference type="Proteomes" id="UP000178421">
    <property type="component" value="Unassembled WGS sequence"/>
</dbReference>